<evidence type="ECO:0000313" key="1">
    <source>
        <dbReference type="EMBL" id="KAJ1162567.1"/>
    </source>
</evidence>
<proteinExistence type="predicted"/>
<organism evidence="1 2">
    <name type="scientific">Pleurodeles waltl</name>
    <name type="common">Iberian ribbed newt</name>
    <dbReference type="NCBI Taxonomy" id="8319"/>
    <lineage>
        <taxon>Eukaryota</taxon>
        <taxon>Metazoa</taxon>
        <taxon>Chordata</taxon>
        <taxon>Craniata</taxon>
        <taxon>Vertebrata</taxon>
        <taxon>Euteleostomi</taxon>
        <taxon>Amphibia</taxon>
        <taxon>Batrachia</taxon>
        <taxon>Caudata</taxon>
        <taxon>Salamandroidea</taxon>
        <taxon>Salamandridae</taxon>
        <taxon>Pleurodelinae</taxon>
        <taxon>Pleurodeles</taxon>
    </lineage>
</organism>
<reference evidence="1" key="1">
    <citation type="journal article" date="2022" name="bioRxiv">
        <title>Sequencing and chromosome-scale assembly of the giantPleurodeles waltlgenome.</title>
        <authorList>
            <person name="Brown T."/>
            <person name="Elewa A."/>
            <person name="Iarovenko S."/>
            <person name="Subramanian E."/>
            <person name="Araus A.J."/>
            <person name="Petzold A."/>
            <person name="Susuki M."/>
            <person name="Suzuki K.-i.T."/>
            <person name="Hayashi T."/>
            <person name="Toyoda A."/>
            <person name="Oliveira C."/>
            <person name="Osipova E."/>
            <person name="Leigh N.D."/>
            <person name="Simon A."/>
            <person name="Yun M.H."/>
        </authorList>
    </citation>
    <scope>NUCLEOTIDE SEQUENCE</scope>
    <source>
        <strain evidence="1">20211129_DDA</strain>
        <tissue evidence="1">Liver</tissue>
    </source>
</reference>
<accession>A0AAV7SDD4</accession>
<protein>
    <submittedName>
        <fullName evidence="1">Uncharacterized protein</fullName>
    </submittedName>
</protein>
<comment type="caution">
    <text evidence="1">The sequence shown here is derived from an EMBL/GenBank/DDBJ whole genome shotgun (WGS) entry which is preliminary data.</text>
</comment>
<feature type="non-terminal residue" evidence="1">
    <location>
        <position position="1"/>
    </location>
</feature>
<sequence length="59" mass="6692">YHLVPSPIVPRKSTLNPKGIPRKSPCRLTQLADRYPPVKGNIDEGRGFAYILWCSWSPN</sequence>
<feature type="non-terminal residue" evidence="1">
    <location>
        <position position="59"/>
    </location>
</feature>
<name>A0AAV7SDD4_PLEWA</name>
<evidence type="ECO:0000313" key="2">
    <source>
        <dbReference type="Proteomes" id="UP001066276"/>
    </source>
</evidence>
<keyword evidence="2" id="KW-1185">Reference proteome</keyword>
<dbReference type="Proteomes" id="UP001066276">
    <property type="component" value="Chromosome 4_2"/>
</dbReference>
<gene>
    <name evidence="1" type="ORF">NDU88_003035</name>
</gene>
<dbReference type="EMBL" id="JANPWB010000008">
    <property type="protein sequence ID" value="KAJ1162567.1"/>
    <property type="molecule type" value="Genomic_DNA"/>
</dbReference>
<dbReference type="AlphaFoldDB" id="A0AAV7SDD4"/>